<gene>
    <name evidence="1" type="primary">aceE_2</name>
    <name evidence="1" type="ORF">BN970_07170</name>
</gene>
<dbReference type="SUPFAM" id="SSF52922">
    <property type="entry name" value="TK C-terminal domain-like"/>
    <property type="match status" value="1"/>
</dbReference>
<dbReference type="Proteomes" id="UP000182227">
    <property type="component" value="Unassembled WGS sequence"/>
</dbReference>
<dbReference type="PANTHER" id="PTHR43825:SF3">
    <property type="entry name" value="PYRUVATE DEHYDROGENASE E1 COMPONENT"/>
    <property type="match status" value="1"/>
</dbReference>
<name>A0A0U1DZE1_9MYCO</name>
<dbReference type="InterPro" id="IPR009014">
    <property type="entry name" value="Transketo_C/PFOR_II"/>
</dbReference>
<protein>
    <submittedName>
        <fullName evidence="1">Pyruvate dehydrogenase subunit E1</fullName>
    </submittedName>
</protein>
<sequence length="92" mass="9916">MSDWMRAVPEQIRPWVPGTYITLGTDGFGFSDTRPAARRYFNTDAESVVVAVLEGLARDGEIDPSVAIAAAKQYKIDDVFAAAVSYVDTGSA</sequence>
<proteinExistence type="predicted"/>
<evidence type="ECO:0000313" key="2">
    <source>
        <dbReference type="Proteomes" id="UP000182227"/>
    </source>
</evidence>
<dbReference type="Gene3D" id="3.40.50.920">
    <property type="match status" value="1"/>
</dbReference>
<evidence type="ECO:0000313" key="1">
    <source>
        <dbReference type="EMBL" id="CQD25367.1"/>
    </source>
</evidence>
<organism evidence="1 2">
    <name type="scientific">Mycolicibacterium conceptionense</name>
    <dbReference type="NCBI Taxonomy" id="451644"/>
    <lineage>
        <taxon>Bacteria</taxon>
        <taxon>Bacillati</taxon>
        <taxon>Actinomycetota</taxon>
        <taxon>Actinomycetes</taxon>
        <taxon>Mycobacteriales</taxon>
        <taxon>Mycobacteriaceae</taxon>
        <taxon>Mycolicibacterium</taxon>
    </lineage>
</organism>
<reference evidence="1 2" key="1">
    <citation type="submission" date="2015-03" db="EMBL/GenBank/DDBJ databases">
        <authorList>
            <person name="Murphy D."/>
        </authorList>
    </citation>
    <scope>NUCLEOTIDE SEQUENCE [LARGE SCALE GENOMIC DNA]</scope>
    <source>
        <strain evidence="1 2">D16</strain>
    </source>
</reference>
<dbReference type="EMBL" id="CTEF01000014">
    <property type="protein sequence ID" value="CQD25367.1"/>
    <property type="molecule type" value="Genomic_DNA"/>
</dbReference>
<dbReference type="InterPro" id="IPR051157">
    <property type="entry name" value="PDH/Transketolase"/>
</dbReference>
<dbReference type="AlphaFoldDB" id="A0A0U1DZE1"/>
<keyword evidence="1" id="KW-0670">Pyruvate</keyword>
<accession>A0A0U1DZE1</accession>
<dbReference type="PANTHER" id="PTHR43825">
    <property type="entry name" value="PYRUVATE DEHYDROGENASE E1 COMPONENT"/>
    <property type="match status" value="1"/>
</dbReference>